<gene>
    <name evidence="1" type="ORF">C6I21_02570</name>
</gene>
<dbReference type="Pfam" id="PF10673">
    <property type="entry name" value="DUF2487"/>
    <property type="match status" value="1"/>
</dbReference>
<name>A0A2P6MKP9_ALKUR</name>
<organism evidence="1 2">
    <name type="scientific">Alkalicoccus urumqiensis</name>
    <name type="common">Bacillus urumqiensis</name>
    <dbReference type="NCBI Taxonomy" id="1548213"/>
    <lineage>
        <taxon>Bacteria</taxon>
        <taxon>Bacillati</taxon>
        <taxon>Bacillota</taxon>
        <taxon>Bacilli</taxon>
        <taxon>Bacillales</taxon>
        <taxon>Bacillaceae</taxon>
        <taxon>Alkalicoccus</taxon>
    </lineage>
</organism>
<comment type="caution">
    <text evidence="1">The sequence shown here is derived from an EMBL/GenBank/DDBJ whole genome shotgun (WGS) entry which is preliminary data.</text>
</comment>
<reference evidence="1 2" key="1">
    <citation type="submission" date="2018-03" db="EMBL/GenBank/DDBJ databases">
        <title>Bacillus urumqiensis sp. nov., a moderately haloalkaliphilic bacterium isolated from a salt lake.</title>
        <authorList>
            <person name="Zhao B."/>
            <person name="Liao Z."/>
        </authorList>
    </citation>
    <scope>NUCLEOTIDE SEQUENCE [LARGE SCALE GENOMIC DNA]</scope>
    <source>
        <strain evidence="1 2">BZ-SZ-XJ18</strain>
    </source>
</reference>
<protein>
    <submittedName>
        <fullName evidence="1">DUF2487 domain-containing protein</fullName>
    </submittedName>
</protein>
<proteinExistence type="predicted"/>
<dbReference type="Proteomes" id="UP000243650">
    <property type="component" value="Unassembled WGS sequence"/>
</dbReference>
<evidence type="ECO:0000313" key="2">
    <source>
        <dbReference type="Proteomes" id="UP000243650"/>
    </source>
</evidence>
<dbReference type="EMBL" id="PVNS01000002">
    <property type="protein sequence ID" value="PRO66825.1"/>
    <property type="molecule type" value="Genomic_DNA"/>
</dbReference>
<keyword evidence="2" id="KW-1185">Reference proteome</keyword>
<sequence>MGQEVQQMKWKEKDAAMYLAEKEYVDTAVIPLMPVTAGKDMQDVVKSGEFIRYFTEYLERQYAGRVYLFPAFTYIKTKQVPEEQLKHWQELLREEGFNHFLFITSDASWRRTSADSFGELFWIPAFSVENMEVQELAKTMEQQVQQLVPLMMDMWQSEEK</sequence>
<evidence type="ECO:0000313" key="1">
    <source>
        <dbReference type="EMBL" id="PRO66825.1"/>
    </source>
</evidence>
<dbReference type="OrthoDB" id="2678750at2"/>
<accession>A0A2P6MKP9</accession>
<dbReference type="AlphaFoldDB" id="A0A2P6MKP9"/>
<dbReference type="InterPro" id="IPR019615">
    <property type="entry name" value="DUF2487"/>
</dbReference>